<gene>
    <name evidence="1" type="ordered locus">Psyr_1691</name>
</gene>
<accession>Q4ZVT3</accession>
<reference evidence="1 2" key="1">
    <citation type="journal article" date="2005" name="Proc. Natl. Acad. Sci. U.S.A.">
        <title>Comparison of the complete genome sequences of Pseudomonas syringae pv. syringae B728a and pv. tomato DC3000.</title>
        <authorList>
            <person name="Feil H."/>
            <person name="Feil W.S."/>
            <person name="Chain P."/>
            <person name="Larimer F."/>
            <person name="Dibartolo G."/>
            <person name="Copeland A."/>
            <person name="Lykidis A."/>
            <person name="Trong S."/>
            <person name="Nolan M."/>
            <person name="Goltsman E."/>
            <person name="Thiel J."/>
            <person name="Malfatti S."/>
            <person name="Loper J.E."/>
            <person name="Lapidus A."/>
            <person name="Detter J.C."/>
            <person name="Land M."/>
            <person name="Richardson P.M."/>
            <person name="Kyrpides N.C."/>
            <person name="Ivanova N."/>
            <person name="Lindow S.E."/>
        </authorList>
    </citation>
    <scope>NUCLEOTIDE SEQUENCE [LARGE SCALE GENOMIC DNA]</scope>
    <source>
        <strain evidence="1 2">B728a</strain>
    </source>
</reference>
<dbReference type="STRING" id="205918.Psyr_1691"/>
<dbReference type="AlphaFoldDB" id="Q4ZVT3"/>
<dbReference type="OrthoDB" id="9990380at2"/>
<evidence type="ECO:0000313" key="1">
    <source>
        <dbReference type="EMBL" id="AAY36739.1"/>
    </source>
</evidence>
<dbReference type="Proteomes" id="UP000000426">
    <property type="component" value="Chromosome"/>
</dbReference>
<organism evidence="1 2">
    <name type="scientific">Pseudomonas syringae pv. syringae (strain B728a)</name>
    <dbReference type="NCBI Taxonomy" id="205918"/>
    <lineage>
        <taxon>Bacteria</taxon>
        <taxon>Pseudomonadati</taxon>
        <taxon>Pseudomonadota</taxon>
        <taxon>Gammaproteobacteria</taxon>
        <taxon>Pseudomonadales</taxon>
        <taxon>Pseudomonadaceae</taxon>
        <taxon>Pseudomonas</taxon>
        <taxon>Pseudomonas syringae</taxon>
    </lineage>
</organism>
<proteinExistence type="predicted"/>
<evidence type="ECO:0000313" key="2">
    <source>
        <dbReference type="Proteomes" id="UP000000426"/>
    </source>
</evidence>
<sequence>MLLAVNQVSNVADAFKDRYTSHVRFFAGEDIVILLLSEGRRSELVREDGSSDNAFSENTCSFANKFAPTAYGQNQKRICV</sequence>
<dbReference type="HOGENOM" id="CLU_2587116_0_0_6"/>
<dbReference type="EMBL" id="CP000075">
    <property type="protein sequence ID" value="AAY36739.1"/>
    <property type="molecule type" value="Genomic_DNA"/>
</dbReference>
<name>Q4ZVT3_PSEU2</name>
<dbReference type="KEGG" id="psb:Psyr_1691"/>
<protein>
    <submittedName>
        <fullName evidence="1">Uncharacterized protein</fullName>
    </submittedName>
</protein>